<dbReference type="PROSITE" id="PS51904">
    <property type="entry name" value="GLYCOSYL_HYDROL_F25_2"/>
    <property type="match status" value="1"/>
</dbReference>
<evidence type="ECO:0000313" key="4">
    <source>
        <dbReference type="Proteomes" id="UP000824280"/>
    </source>
</evidence>
<feature type="transmembrane region" description="Helical" evidence="2">
    <location>
        <begin position="12"/>
        <end position="32"/>
    </location>
</feature>
<evidence type="ECO:0000313" key="3">
    <source>
        <dbReference type="EMBL" id="QZD86692.1"/>
    </source>
</evidence>
<dbReference type="Proteomes" id="UP000824280">
    <property type="component" value="Chromosome"/>
</dbReference>
<dbReference type="RefSeq" id="WP_221422234.1">
    <property type="nucleotide sequence ID" value="NZ_CP081297.1"/>
</dbReference>
<keyword evidence="4" id="KW-1185">Reference proteome</keyword>
<comment type="similarity">
    <text evidence="1">Belongs to the glycosyl hydrolase 25 family.</text>
</comment>
<organism evidence="3 4">
    <name type="scientific">Qipengyuania psychrotolerans</name>
    <dbReference type="NCBI Taxonomy" id="2867238"/>
    <lineage>
        <taxon>Bacteria</taxon>
        <taxon>Pseudomonadati</taxon>
        <taxon>Pseudomonadota</taxon>
        <taxon>Alphaproteobacteria</taxon>
        <taxon>Sphingomonadales</taxon>
        <taxon>Erythrobacteraceae</taxon>
        <taxon>Qipengyuania</taxon>
    </lineage>
</organism>
<evidence type="ECO:0000256" key="1">
    <source>
        <dbReference type="ARBA" id="ARBA00010646"/>
    </source>
</evidence>
<keyword evidence="2" id="KW-1133">Transmembrane helix</keyword>
<protein>
    <submittedName>
        <fullName evidence="3">Glycoside hydrolase family 25 protein</fullName>
    </submittedName>
</protein>
<keyword evidence="2" id="KW-0812">Transmembrane</keyword>
<dbReference type="EMBL" id="CP081297">
    <property type="protein sequence ID" value="QZD86692.1"/>
    <property type="molecule type" value="Genomic_DNA"/>
</dbReference>
<dbReference type="GO" id="GO:0016787">
    <property type="term" value="F:hydrolase activity"/>
    <property type="evidence" value="ECO:0007669"/>
    <property type="project" value="UniProtKB-KW"/>
</dbReference>
<sequence>MARRKKKSSGGWIVKLVILAAVIAGASAIWLWNEKRGWRPDETAYPDQGALIGERDEGVNFEVLKGLGASFVYLEASKGAHGKDGAFSGNLAASREMGLQVGAVHEFDPCETADGQSANYVTIVPRDAQLLPPAIRLERTADDCPSRVSDAAVQSELLTLVNQIEAHAGSPVILAPSESFEDRYRPAARLERALWLEGDLDEPGYAGRPWTLWTANSAYANEAADTPLRWLVVRP</sequence>
<keyword evidence="3" id="KW-0378">Hydrolase</keyword>
<dbReference type="InterPro" id="IPR002053">
    <property type="entry name" value="Glyco_hydro_25"/>
</dbReference>
<proteinExistence type="inferred from homology"/>
<dbReference type="Pfam" id="PF01183">
    <property type="entry name" value="Glyco_hydro_25"/>
    <property type="match status" value="1"/>
</dbReference>
<reference evidence="3 4" key="1">
    <citation type="submission" date="2021-08" db="EMBL/GenBank/DDBJ databases">
        <title>Comparative Genomics Analysis of the Genus Qipengyuania Reveals Extensive Genetic Diversity and Metabolic Versatility, Including the Description of Fifteen Novel Species.</title>
        <authorList>
            <person name="Liu Y."/>
        </authorList>
    </citation>
    <scope>NUCLEOTIDE SEQUENCE [LARGE SCALE GENOMIC DNA]</scope>
    <source>
        <strain evidence="3 4">1XM2-8</strain>
    </source>
</reference>
<dbReference type="CDD" id="cd00599">
    <property type="entry name" value="GH25_muramidase"/>
    <property type="match status" value="1"/>
</dbReference>
<gene>
    <name evidence="3" type="ORF">K3166_10815</name>
</gene>
<keyword evidence="2" id="KW-0472">Membrane</keyword>
<accession>A0ABX8ZGN6</accession>
<dbReference type="InterPro" id="IPR017853">
    <property type="entry name" value="GH"/>
</dbReference>
<evidence type="ECO:0000256" key="2">
    <source>
        <dbReference type="SAM" id="Phobius"/>
    </source>
</evidence>
<name>A0ABX8ZGN6_9SPHN</name>
<dbReference type="SUPFAM" id="SSF51445">
    <property type="entry name" value="(Trans)glycosidases"/>
    <property type="match status" value="1"/>
</dbReference>
<dbReference type="Gene3D" id="3.20.20.80">
    <property type="entry name" value="Glycosidases"/>
    <property type="match status" value="1"/>
</dbReference>